<dbReference type="Proteomes" id="UP001560573">
    <property type="component" value="Unassembled WGS sequence"/>
</dbReference>
<evidence type="ECO:0000313" key="3">
    <source>
        <dbReference type="EMBL" id="MEX6686155.1"/>
    </source>
</evidence>
<dbReference type="SUPFAM" id="SSF51126">
    <property type="entry name" value="Pectin lyase-like"/>
    <property type="match status" value="1"/>
</dbReference>
<keyword evidence="4" id="KW-1185">Reference proteome</keyword>
<dbReference type="RefSeq" id="WP_369327544.1">
    <property type="nucleotide sequence ID" value="NZ_JAULBC010000001.1"/>
</dbReference>
<dbReference type="InterPro" id="IPR006626">
    <property type="entry name" value="PbH1"/>
</dbReference>
<name>A0ABV3Z9E9_9BACT</name>
<feature type="compositionally biased region" description="Low complexity" evidence="1">
    <location>
        <begin position="404"/>
        <end position="416"/>
    </location>
</feature>
<feature type="region of interest" description="Disordered" evidence="1">
    <location>
        <begin position="367"/>
        <end position="461"/>
    </location>
</feature>
<organism evidence="3 4">
    <name type="scientific">Danxiaibacter flavus</name>
    <dbReference type="NCBI Taxonomy" id="3049108"/>
    <lineage>
        <taxon>Bacteria</taxon>
        <taxon>Pseudomonadati</taxon>
        <taxon>Bacteroidota</taxon>
        <taxon>Chitinophagia</taxon>
        <taxon>Chitinophagales</taxon>
        <taxon>Chitinophagaceae</taxon>
        <taxon>Danxiaibacter</taxon>
    </lineage>
</organism>
<accession>A0ABV3Z9E9</accession>
<proteinExistence type="predicted"/>
<dbReference type="SMART" id="SM00710">
    <property type="entry name" value="PbH1"/>
    <property type="match status" value="4"/>
</dbReference>
<dbReference type="InterPro" id="IPR012334">
    <property type="entry name" value="Pectin_lyas_fold"/>
</dbReference>
<sequence>MTKPFIGVILLLHAMVCCYAKTISLTTPTTVGKVYITNPDVYNYTPGDTFFIGHSISGLNLYNVKGSPDKYVVVTAAEGVTINGGVVIASAKFVKFQNLNINAGRLTMGFKAQYCSDITLDNIQVTDATIGISIKNDPKDNDPSTYYPVTINNLVINNCSVKNCNNEGFYLGHTFSAPLYNQIPSPIMGLTVSNVSVENTGWDGLQITNAQNCKVNGVTTVNTGTANQTGQKSCVALQDAVTGSFENINCKDATGGLTILGKGEFVIKNVTLDHVATSAGACAFFVDNRSDRGLNLPPRKLMAENISILNGNKSARLPVYVLNSSGFGALAQQGIVKNLKYNAEEWAAPGKVVDYVPNVYITDTTKQVEQAPPVDSSSSTLQPSPVSPVDSVIAQAPPEPLPPVDSTSSTVSVLPTAPIGSASPGQSSNPTLPTEPVLTLNPSKPLEPTKPVSTSPGTSVPAAKKDTGFIKLYSNPNNGRFRVAFTLPQKSKIKMLIVSMSGNVVYQNQWNKIDYLDQMISLPSTGMYILKVMSDSGFEDMKKVIVVK</sequence>
<evidence type="ECO:0000313" key="4">
    <source>
        <dbReference type="Proteomes" id="UP001560573"/>
    </source>
</evidence>
<dbReference type="Gene3D" id="2.160.20.10">
    <property type="entry name" value="Single-stranded right-handed beta-helix, Pectin lyase-like"/>
    <property type="match status" value="1"/>
</dbReference>
<evidence type="ECO:0000256" key="2">
    <source>
        <dbReference type="SAM" id="SignalP"/>
    </source>
</evidence>
<dbReference type="EMBL" id="JAULBC010000001">
    <property type="protein sequence ID" value="MEX6686155.1"/>
    <property type="molecule type" value="Genomic_DNA"/>
</dbReference>
<gene>
    <name evidence="3" type="ORF">QTN47_01545</name>
</gene>
<feature type="compositionally biased region" description="Polar residues" evidence="1">
    <location>
        <begin position="423"/>
        <end position="432"/>
    </location>
</feature>
<comment type="caution">
    <text evidence="3">The sequence shown here is derived from an EMBL/GenBank/DDBJ whole genome shotgun (WGS) entry which is preliminary data.</text>
</comment>
<feature type="chain" id="PRO_5047340708" evidence="2">
    <location>
        <begin position="21"/>
        <end position="548"/>
    </location>
</feature>
<reference evidence="3 4" key="1">
    <citation type="submission" date="2023-07" db="EMBL/GenBank/DDBJ databases">
        <authorList>
            <person name="Lian W.-H."/>
        </authorList>
    </citation>
    <scope>NUCLEOTIDE SEQUENCE [LARGE SCALE GENOMIC DNA]</scope>
    <source>
        <strain evidence="3 4">SYSU DXS3180</strain>
    </source>
</reference>
<feature type="signal peptide" evidence="2">
    <location>
        <begin position="1"/>
        <end position="20"/>
    </location>
</feature>
<dbReference type="InterPro" id="IPR026444">
    <property type="entry name" value="Secre_tail"/>
</dbReference>
<dbReference type="InterPro" id="IPR011050">
    <property type="entry name" value="Pectin_lyase_fold/virulence"/>
</dbReference>
<keyword evidence="2" id="KW-0732">Signal</keyword>
<dbReference type="NCBIfam" id="TIGR04183">
    <property type="entry name" value="Por_Secre_tail"/>
    <property type="match status" value="1"/>
</dbReference>
<feature type="compositionally biased region" description="Low complexity" evidence="1">
    <location>
        <begin position="373"/>
        <end position="389"/>
    </location>
</feature>
<protein>
    <submittedName>
        <fullName evidence="3">T9SS type A sorting domain-containing protein</fullName>
    </submittedName>
</protein>
<evidence type="ECO:0000256" key="1">
    <source>
        <dbReference type="SAM" id="MobiDB-lite"/>
    </source>
</evidence>